<dbReference type="Proteomes" id="UP000186108">
    <property type="component" value="Chromosome"/>
</dbReference>
<gene>
    <name evidence="1" type="ORF">R1CP_33440</name>
</gene>
<dbReference type="PATRIC" id="fig|37919.13.peg.7022"/>
<accession>A0A1B1KFA6</accession>
<proteinExistence type="predicted"/>
<reference evidence="1 2" key="1">
    <citation type="submission" date="2014-07" db="EMBL/GenBank/DDBJ databases">
        <authorList>
            <person name="Zhang J.E."/>
            <person name="Yang H."/>
            <person name="Guo J."/>
            <person name="Deng Z."/>
            <person name="Luo H."/>
            <person name="Luo M."/>
            <person name="Zhao B."/>
        </authorList>
    </citation>
    <scope>NUCLEOTIDE SEQUENCE [LARGE SCALE GENOMIC DNA]</scope>
    <source>
        <strain evidence="1 2">1CP</strain>
    </source>
</reference>
<evidence type="ECO:0008006" key="3">
    <source>
        <dbReference type="Google" id="ProtNLM"/>
    </source>
</evidence>
<organism evidence="1 2">
    <name type="scientific">Rhodococcus opacus</name>
    <name type="common">Nocardia opaca</name>
    <dbReference type="NCBI Taxonomy" id="37919"/>
    <lineage>
        <taxon>Bacteria</taxon>
        <taxon>Bacillati</taxon>
        <taxon>Actinomycetota</taxon>
        <taxon>Actinomycetes</taxon>
        <taxon>Mycobacteriales</taxon>
        <taxon>Nocardiaceae</taxon>
        <taxon>Rhodococcus</taxon>
    </lineage>
</organism>
<protein>
    <recommendedName>
        <fullName evidence="3">Transposase</fullName>
    </recommendedName>
</protein>
<dbReference type="AlphaFoldDB" id="A0A1B1KFA6"/>
<evidence type="ECO:0000313" key="1">
    <source>
        <dbReference type="EMBL" id="ANS31311.1"/>
    </source>
</evidence>
<sequence>MDDDRSDGVVPALACRPVPGAVAEALDIDRKTIRKYLAPAVAAGLTPGEGGKFDEPLWWELITGWFPEVGDRAARAVTWPAIAAHHDWIDAQLKASVTIATIAQRLRDHHGVAVSESTVRRYVAAQFAEKVAESKVTVARRPGHLPCPPEERPVLP</sequence>
<dbReference type="EMBL" id="CP009111">
    <property type="protein sequence ID" value="ANS31311.1"/>
    <property type="molecule type" value="Genomic_DNA"/>
</dbReference>
<evidence type="ECO:0000313" key="2">
    <source>
        <dbReference type="Proteomes" id="UP000186108"/>
    </source>
</evidence>
<name>A0A1B1KFA6_RHOOP</name>